<dbReference type="InterPro" id="IPR002035">
    <property type="entry name" value="VWF_A"/>
</dbReference>
<evidence type="ECO:0000313" key="3">
    <source>
        <dbReference type="EMBL" id="CEZ19519.1"/>
    </source>
</evidence>
<keyword evidence="1" id="KW-0812">Transmembrane</keyword>
<evidence type="ECO:0000256" key="1">
    <source>
        <dbReference type="SAM" id="Phobius"/>
    </source>
</evidence>
<keyword evidence="3" id="KW-0560">Oxidoreductase</keyword>
<dbReference type="InterPro" id="IPR036465">
    <property type="entry name" value="vWFA_dom_sf"/>
</dbReference>
<keyword evidence="1" id="KW-1133">Transmembrane helix</keyword>
<proteinExistence type="predicted"/>
<protein>
    <submittedName>
        <fullName evidence="3">von Willebrand factor, type A</fullName>
        <ecNumber evidence="3">1.1.2.7</ecNumber>
    </submittedName>
</protein>
<dbReference type="AlphaFoldDB" id="A0A0D6EVP8"/>
<name>A0A0D6EVP8_9PROT</name>
<dbReference type="EMBL" id="LN827929">
    <property type="protein sequence ID" value="CEZ19519.1"/>
    <property type="molecule type" value="Genomic_DNA"/>
</dbReference>
<dbReference type="STRING" id="1581557.BN1208_0633"/>
<feature type="transmembrane region" description="Helical" evidence="1">
    <location>
        <begin position="12"/>
        <end position="33"/>
    </location>
</feature>
<keyword evidence="4" id="KW-1185">Reference proteome</keyword>
<feature type="domain" description="VWFA" evidence="2">
    <location>
        <begin position="47"/>
        <end position="167"/>
    </location>
</feature>
<dbReference type="SUPFAM" id="SSF53300">
    <property type="entry name" value="vWA-like"/>
    <property type="match status" value="1"/>
</dbReference>
<dbReference type="Gene3D" id="3.40.50.410">
    <property type="entry name" value="von Willebrand factor, type A domain"/>
    <property type="match status" value="1"/>
</dbReference>
<dbReference type="RefSeq" id="WP_046487812.1">
    <property type="nucleotide sequence ID" value="NZ_LN827929.1"/>
</dbReference>
<organism evidence="3 4">
    <name type="scientific">Candidatus Methylopumilus planktonicus</name>
    <dbReference type="NCBI Taxonomy" id="1581557"/>
    <lineage>
        <taxon>Bacteria</taxon>
        <taxon>Pseudomonadati</taxon>
        <taxon>Pseudomonadota</taxon>
        <taxon>Betaproteobacteria</taxon>
        <taxon>Nitrosomonadales</taxon>
        <taxon>Methylophilaceae</taxon>
        <taxon>Candidatus Methylopumilus</taxon>
    </lineage>
</organism>
<dbReference type="GO" id="GO:0052933">
    <property type="term" value="F:alcohol dehydrogenase (cytochrome c(L)) activity"/>
    <property type="evidence" value="ECO:0007669"/>
    <property type="project" value="UniProtKB-EC"/>
</dbReference>
<sequence length="328" mass="37019">MKEWLKTIQSRSNFDLDTLSLILSIVLIVLAIINPSIPLKHNIYNYVFVADISQSMNTIDMSVMNKPLTRLEHMKHSLHEIMSELPCGTKVSIGIFVGVSVSASYTPIENWGIICENFDAIEDTIDHLDWRSGWSGNSRIRESFFNLARLIRSFPENSQVVYFTDGEEAPKLHTFNTRDLGQFQGGNDWIIVGVGSLKGAPIPKLDGKNQLIGYWSSDSFGLQPGIAQISEANLGTRDNLVAGGESDRYISKLDEAYLKDITKQIDGIYVRGDSVLNILSAMKKQKPAWQDTADFHLKWFFASLAGIIFSLRFISIKHIKQYVIKRRK</sequence>
<reference evidence="4" key="1">
    <citation type="submission" date="2014-12" db="EMBL/GenBank/DDBJ databases">
        <authorList>
            <person name="Salcher M.M."/>
        </authorList>
    </citation>
    <scope>NUCLEOTIDE SEQUENCE [LARGE SCALE GENOMIC DNA]</scope>
    <source>
        <strain evidence="4">MMS-10A-171</strain>
    </source>
</reference>
<dbReference type="Proteomes" id="UP000064007">
    <property type="component" value="Chromosome 1"/>
</dbReference>
<dbReference type="HOGENOM" id="CLU_064961_0_0_4"/>
<evidence type="ECO:0000313" key="4">
    <source>
        <dbReference type="Proteomes" id="UP000064007"/>
    </source>
</evidence>
<gene>
    <name evidence="3" type="primary">mxaL</name>
    <name evidence="3" type="ORF">BN1208_0633</name>
</gene>
<dbReference type="Pfam" id="PF13519">
    <property type="entry name" value="VWA_2"/>
    <property type="match status" value="1"/>
</dbReference>
<accession>A0A0D6EVP8</accession>
<feature type="transmembrane region" description="Helical" evidence="1">
    <location>
        <begin position="299"/>
        <end position="319"/>
    </location>
</feature>
<evidence type="ECO:0000259" key="2">
    <source>
        <dbReference type="Pfam" id="PF13519"/>
    </source>
</evidence>
<dbReference type="OrthoDB" id="8532766at2"/>
<keyword evidence="1" id="KW-0472">Membrane</keyword>
<dbReference type="EC" id="1.1.2.7" evidence="3"/>
<dbReference type="KEGG" id="mbat:BN1208_0633"/>